<proteinExistence type="predicted"/>
<organism evidence="3 4">
    <name type="scientific">Dacryopinax primogenitus (strain DJM 731)</name>
    <name type="common">Brown rot fungus</name>
    <dbReference type="NCBI Taxonomy" id="1858805"/>
    <lineage>
        <taxon>Eukaryota</taxon>
        <taxon>Fungi</taxon>
        <taxon>Dikarya</taxon>
        <taxon>Basidiomycota</taxon>
        <taxon>Agaricomycotina</taxon>
        <taxon>Dacrymycetes</taxon>
        <taxon>Dacrymycetales</taxon>
        <taxon>Dacrymycetaceae</taxon>
        <taxon>Dacryopinax</taxon>
    </lineage>
</organism>
<evidence type="ECO:0000313" key="3">
    <source>
        <dbReference type="EMBL" id="EJU02372.1"/>
    </source>
</evidence>
<dbReference type="InterPro" id="IPR040922">
    <property type="entry name" value="Ribosomal_mL59_dom"/>
</dbReference>
<accession>M5G923</accession>
<dbReference type="InterPro" id="IPR037507">
    <property type="entry name" value="Ribosomal_mL59"/>
</dbReference>
<dbReference type="PANTHER" id="PTHR28041:SF1">
    <property type="entry name" value="LARGE RIBOSOMAL SUBUNIT PROTEIN ML59"/>
    <property type="match status" value="1"/>
</dbReference>
<reference evidence="3 4" key="1">
    <citation type="journal article" date="2012" name="Science">
        <title>The Paleozoic origin of enzymatic lignin decomposition reconstructed from 31 fungal genomes.</title>
        <authorList>
            <person name="Floudas D."/>
            <person name="Binder M."/>
            <person name="Riley R."/>
            <person name="Barry K."/>
            <person name="Blanchette R.A."/>
            <person name="Henrissat B."/>
            <person name="Martinez A.T."/>
            <person name="Otillar R."/>
            <person name="Spatafora J.W."/>
            <person name="Yadav J.S."/>
            <person name="Aerts A."/>
            <person name="Benoit I."/>
            <person name="Boyd A."/>
            <person name="Carlson A."/>
            <person name="Copeland A."/>
            <person name="Coutinho P.M."/>
            <person name="de Vries R.P."/>
            <person name="Ferreira P."/>
            <person name="Findley K."/>
            <person name="Foster B."/>
            <person name="Gaskell J."/>
            <person name="Glotzer D."/>
            <person name="Gorecki P."/>
            <person name="Heitman J."/>
            <person name="Hesse C."/>
            <person name="Hori C."/>
            <person name="Igarashi K."/>
            <person name="Jurgens J.A."/>
            <person name="Kallen N."/>
            <person name="Kersten P."/>
            <person name="Kohler A."/>
            <person name="Kuees U."/>
            <person name="Kumar T.K.A."/>
            <person name="Kuo A."/>
            <person name="LaButti K."/>
            <person name="Larrondo L.F."/>
            <person name="Lindquist E."/>
            <person name="Ling A."/>
            <person name="Lombard V."/>
            <person name="Lucas S."/>
            <person name="Lundell T."/>
            <person name="Martin R."/>
            <person name="McLaughlin D.J."/>
            <person name="Morgenstern I."/>
            <person name="Morin E."/>
            <person name="Murat C."/>
            <person name="Nagy L.G."/>
            <person name="Nolan M."/>
            <person name="Ohm R.A."/>
            <person name="Patyshakuliyeva A."/>
            <person name="Rokas A."/>
            <person name="Ruiz-Duenas F.J."/>
            <person name="Sabat G."/>
            <person name="Salamov A."/>
            <person name="Samejima M."/>
            <person name="Schmutz J."/>
            <person name="Slot J.C."/>
            <person name="St John F."/>
            <person name="Stenlid J."/>
            <person name="Sun H."/>
            <person name="Sun S."/>
            <person name="Syed K."/>
            <person name="Tsang A."/>
            <person name="Wiebenga A."/>
            <person name="Young D."/>
            <person name="Pisabarro A."/>
            <person name="Eastwood D.C."/>
            <person name="Martin F."/>
            <person name="Cullen D."/>
            <person name="Grigoriev I.V."/>
            <person name="Hibbett D.S."/>
        </authorList>
    </citation>
    <scope>NUCLEOTIDE SEQUENCE [LARGE SCALE GENOMIC DNA]</scope>
    <source>
        <strain evidence="3 4">DJM-731 SS1</strain>
    </source>
</reference>
<evidence type="ECO:0000259" key="2">
    <source>
        <dbReference type="Pfam" id="PF18126"/>
    </source>
</evidence>
<dbReference type="OrthoDB" id="18529at2759"/>
<name>M5G923_DACPD</name>
<dbReference type="GO" id="GO:0005762">
    <property type="term" value="C:mitochondrial large ribosomal subunit"/>
    <property type="evidence" value="ECO:0007669"/>
    <property type="project" value="InterPro"/>
</dbReference>
<evidence type="ECO:0000256" key="1">
    <source>
        <dbReference type="SAM" id="Coils"/>
    </source>
</evidence>
<protein>
    <recommendedName>
        <fullName evidence="2">Large ribosomal subunit protein mL59 domain-containing protein</fullName>
    </recommendedName>
</protein>
<dbReference type="GO" id="GO:0003735">
    <property type="term" value="F:structural constituent of ribosome"/>
    <property type="evidence" value="ECO:0007669"/>
    <property type="project" value="InterPro"/>
</dbReference>
<evidence type="ECO:0000313" key="4">
    <source>
        <dbReference type="Proteomes" id="UP000030653"/>
    </source>
</evidence>
<dbReference type="RefSeq" id="XP_040629266.1">
    <property type="nucleotide sequence ID" value="XM_040770131.1"/>
</dbReference>
<sequence length="251" mass="27985">MAALLPRTPASPILTRFFARTHKKALSALPDNIRTTPPRPIPAANPFIPRFNPDSRCWAPPEYSKRRQIELLKAAQDEGFSQWMPCAEGERVGGGRKGQRAAHAAAAAVTAHESVQEGGVEEIGDQGGSTIVASASTPDAPTSSLLVAAVAQKAVKRQHKSKTNTTPQQITDPEAPFLWIGIPNPVYAHETVYGAKTRQKWFKGHRWEREKVERQKRVKKNIETMDERIKDWRDNRVSKRQEARLQSGLPF</sequence>
<keyword evidence="4" id="KW-1185">Reference proteome</keyword>
<dbReference type="GeneID" id="63685193"/>
<dbReference type="Pfam" id="PF18126">
    <property type="entry name" value="Mitoc_mL59"/>
    <property type="match status" value="1"/>
</dbReference>
<dbReference type="AlphaFoldDB" id="M5G923"/>
<feature type="domain" description="Large ribosomal subunit protein mL59" evidence="2">
    <location>
        <begin position="13"/>
        <end position="233"/>
    </location>
</feature>
<feature type="coiled-coil region" evidence="1">
    <location>
        <begin position="215"/>
        <end position="242"/>
    </location>
</feature>
<gene>
    <name evidence="3" type="ORF">DACRYDRAFT_116080</name>
</gene>
<keyword evidence="1" id="KW-0175">Coiled coil</keyword>
<dbReference type="HOGENOM" id="CLU_1107088_0_0_1"/>
<dbReference type="EMBL" id="JH795862">
    <property type="protein sequence ID" value="EJU02372.1"/>
    <property type="molecule type" value="Genomic_DNA"/>
</dbReference>
<dbReference type="Proteomes" id="UP000030653">
    <property type="component" value="Unassembled WGS sequence"/>
</dbReference>
<dbReference type="PANTHER" id="PTHR28041">
    <property type="entry name" value="54S RIBOSOMAL PROTEIN L25, MITOCHONDRIAL"/>
    <property type="match status" value="1"/>
</dbReference>
<dbReference type="STRING" id="1858805.M5G923"/>